<keyword evidence="5 10" id="KW-0720">Serine protease</keyword>
<evidence type="ECO:0000256" key="4">
    <source>
        <dbReference type="ARBA" id="ARBA00022801"/>
    </source>
</evidence>
<accession>A0A0G4EK37</accession>
<evidence type="ECO:0000256" key="8">
    <source>
        <dbReference type="ARBA" id="ARBA00023529"/>
    </source>
</evidence>
<comment type="catalytic activity">
    <reaction evidence="8">
        <text>Hydrolysis of proteins with broad specificity for peptide bonds, and a preference for a large uncharged residue in P1. Hydrolyzes peptide amides.</text>
        <dbReference type="EC" id="3.4.21.62"/>
    </reaction>
</comment>
<evidence type="ECO:0000256" key="6">
    <source>
        <dbReference type="ARBA" id="ARBA00023145"/>
    </source>
</evidence>
<keyword evidence="3" id="KW-0677">Repeat</keyword>
<dbReference type="GO" id="GO:0006508">
    <property type="term" value="P:proteolysis"/>
    <property type="evidence" value="ECO:0007669"/>
    <property type="project" value="UniProtKB-KW"/>
</dbReference>
<evidence type="ECO:0000256" key="12">
    <source>
        <dbReference type="SAM" id="SignalP"/>
    </source>
</evidence>
<evidence type="ECO:0000313" key="15">
    <source>
        <dbReference type="Proteomes" id="UP000041254"/>
    </source>
</evidence>
<dbReference type="InterPro" id="IPR036852">
    <property type="entry name" value="Peptidase_S8/S53_dom_sf"/>
</dbReference>
<dbReference type="EMBL" id="CDMY01000248">
    <property type="protein sequence ID" value="CEL96880.1"/>
    <property type="molecule type" value="Genomic_DNA"/>
</dbReference>
<dbReference type="PANTHER" id="PTHR43399:SF4">
    <property type="entry name" value="CELL WALL-ASSOCIATED PROTEASE"/>
    <property type="match status" value="1"/>
</dbReference>
<evidence type="ECO:0000256" key="3">
    <source>
        <dbReference type="ARBA" id="ARBA00022737"/>
    </source>
</evidence>
<dbReference type="InterPro" id="IPR001881">
    <property type="entry name" value="EGF-like_Ca-bd_dom"/>
</dbReference>
<dbReference type="FunFam" id="2.10.25.10:FF:000010">
    <property type="entry name" value="Pro-epidermal growth factor"/>
    <property type="match status" value="1"/>
</dbReference>
<dbReference type="PROSITE" id="PS00136">
    <property type="entry name" value="SUBTILASE_ASP"/>
    <property type="match status" value="1"/>
</dbReference>
<dbReference type="Pfam" id="PF00082">
    <property type="entry name" value="Peptidase_S8"/>
    <property type="match status" value="1"/>
</dbReference>
<keyword evidence="15" id="KW-1185">Reference proteome</keyword>
<evidence type="ECO:0000256" key="5">
    <source>
        <dbReference type="ARBA" id="ARBA00022825"/>
    </source>
</evidence>
<dbReference type="Pfam" id="PF14670">
    <property type="entry name" value="FXa_inhibition"/>
    <property type="match status" value="1"/>
</dbReference>
<evidence type="ECO:0000313" key="14">
    <source>
        <dbReference type="EMBL" id="CEL96880.1"/>
    </source>
</evidence>
<evidence type="ECO:0000256" key="7">
    <source>
        <dbReference type="ARBA" id="ARBA00023157"/>
    </source>
</evidence>
<keyword evidence="12" id="KW-0732">Signal</keyword>
<keyword evidence="4 10" id="KW-0378">Hydrolase</keyword>
<protein>
    <recommendedName>
        <fullName evidence="9">subtilisin</fullName>
        <ecNumber evidence="9">3.4.21.62</ecNumber>
    </recommendedName>
</protein>
<dbReference type="SMART" id="SM00179">
    <property type="entry name" value="EGF_CA"/>
    <property type="match status" value="1"/>
</dbReference>
<evidence type="ECO:0000259" key="13">
    <source>
        <dbReference type="PROSITE" id="PS01186"/>
    </source>
</evidence>
<feature type="signal peptide" evidence="12">
    <location>
        <begin position="1"/>
        <end position="20"/>
    </location>
</feature>
<dbReference type="InterPro" id="IPR015500">
    <property type="entry name" value="Peptidase_S8_subtilisin-rel"/>
</dbReference>
<dbReference type="InParanoid" id="A0A0G4EK37"/>
<dbReference type="EC" id="3.4.21.62" evidence="9"/>
<dbReference type="InterPro" id="IPR034204">
    <property type="entry name" value="PfSUB1-like_cat_dom"/>
</dbReference>
<dbReference type="PROSITE" id="PS51892">
    <property type="entry name" value="SUBTILASE"/>
    <property type="match status" value="1"/>
</dbReference>
<feature type="active site" description="Charge relay system" evidence="10">
    <location>
        <position position="285"/>
    </location>
</feature>
<comment type="similarity">
    <text evidence="1 10">Belongs to the peptidase S8 family.</text>
</comment>
<evidence type="ECO:0000256" key="1">
    <source>
        <dbReference type="ARBA" id="ARBA00011073"/>
    </source>
</evidence>
<dbReference type="Gene3D" id="3.40.50.200">
    <property type="entry name" value="Peptidase S8/S53 domain"/>
    <property type="match status" value="1"/>
</dbReference>
<feature type="chain" id="PRO_5005187439" description="subtilisin" evidence="12">
    <location>
        <begin position="21"/>
        <end position="797"/>
    </location>
</feature>
<dbReference type="PROSITE" id="PS01186">
    <property type="entry name" value="EGF_2"/>
    <property type="match status" value="1"/>
</dbReference>
<dbReference type="GO" id="GO:0004252">
    <property type="term" value="F:serine-type endopeptidase activity"/>
    <property type="evidence" value="ECO:0007669"/>
    <property type="project" value="UniProtKB-UniRule"/>
</dbReference>
<proteinExistence type="inferred from homology"/>
<dbReference type="InterPro" id="IPR000742">
    <property type="entry name" value="EGF"/>
</dbReference>
<dbReference type="PROSITE" id="PS00137">
    <property type="entry name" value="SUBTILASE_HIS"/>
    <property type="match status" value="1"/>
</dbReference>
<dbReference type="Gene3D" id="2.10.25.10">
    <property type="entry name" value="Laminin"/>
    <property type="match status" value="1"/>
</dbReference>
<dbReference type="PRINTS" id="PR00723">
    <property type="entry name" value="SUBTILISIN"/>
</dbReference>
<dbReference type="GO" id="GO:0005509">
    <property type="term" value="F:calcium ion binding"/>
    <property type="evidence" value="ECO:0007669"/>
    <property type="project" value="InterPro"/>
</dbReference>
<name>A0A0G4EK37_VITBC</name>
<gene>
    <name evidence="14" type="ORF">Vbra_12083</name>
</gene>
<dbReference type="SUPFAM" id="SSF57196">
    <property type="entry name" value="EGF/Laminin"/>
    <property type="match status" value="1"/>
</dbReference>
<sequence>MVRLLTLHIVLAISMWTATAFDSPRRLMVVYRETASPPPFSRRRLADGTPLSSFSRVHPDHRRRVLSRMSSHMPHHSNHSTFLPLLGVEIFEAAAAEDDLSTGGLSEVLAALRGEDGVEDVMEDSPVDFEASGWEVDFMPSEKGWDPDLPKQWGFDSTFAQQIGSIGEGPPDAAEERHHHAGRGRGDKAADQGPNKAADKAVDVDIDAVEALAEWEPKEKDVVIALIDSGVDVTHPDLKGQLWVNGGEVPDNGIDDDGNGYIDDIHGWDFKDEVQGHAPQDTFGHGSHVAGIIAGRHRNDVGVAGVCPTCKILALRILDKKGRGYWSDAIRALEMAIAAGVQITCHAFGAPDYSPTFEVVARRAGERGMLIIAAAGNSGKHVDEKPQYPAAMPLANMLSVTSISQDGSVSWFSNTHPKRVHMAAPGDKIWSLDKDGGYRFRTGTSQSTAFVAGIAGLLLAEDPSQSWEQLKDRLLRGVKPLDNLKDITSTGGLASALLALRTEKRPLEEIYGECQFHDPCATDATCHDAKHESKDNGKDPKKGGEMPKLMAAEVLEVDRKALNASQPTCTCPEGLDHNHASLKCTDRDECSLGEEMHGCSQACVNTEGSFHCACWPGFALNDDRRTCSAAKDKEEADVSSPPSSPKRPEGFLEQRQQSRLSRPSLFSSIPFLQIPENLFGFGGFGNRKPDMATGRNLAADDPWEGPGSNATDVHYVAEEGIGRLLSPVVVPTPLLESPLWGDGDGDEQGGLLDMALDRVAVRDALHAYVGGDTDGVTDLLTFLNRTTQRTTHGMADG</sequence>
<evidence type="ECO:0000256" key="2">
    <source>
        <dbReference type="ARBA" id="ARBA00022670"/>
    </source>
</evidence>
<dbReference type="InterPro" id="IPR051048">
    <property type="entry name" value="Peptidase_S8/S53_subtilisin"/>
</dbReference>
<dbReference type="InterPro" id="IPR018097">
    <property type="entry name" value="EGF_Ca-bd_CS"/>
</dbReference>
<evidence type="ECO:0000256" key="9">
    <source>
        <dbReference type="ARBA" id="ARBA00023619"/>
    </source>
</evidence>
<dbReference type="SUPFAM" id="SSF52743">
    <property type="entry name" value="Subtilisin-like"/>
    <property type="match status" value="1"/>
</dbReference>
<keyword evidence="2 10" id="KW-0645">Protease</keyword>
<reference evidence="14 15" key="1">
    <citation type="submission" date="2014-11" db="EMBL/GenBank/DDBJ databases">
        <authorList>
            <person name="Zhu J."/>
            <person name="Qi W."/>
            <person name="Song R."/>
        </authorList>
    </citation>
    <scope>NUCLEOTIDE SEQUENCE [LARGE SCALE GENOMIC DNA]</scope>
</reference>
<dbReference type="Proteomes" id="UP000041254">
    <property type="component" value="Unassembled WGS sequence"/>
</dbReference>
<organism evidence="14 15">
    <name type="scientific">Vitrella brassicaformis (strain CCMP3155)</name>
    <dbReference type="NCBI Taxonomy" id="1169540"/>
    <lineage>
        <taxon>Eukaryota</taxon>
        <taxon>Sar</taxon>
        <taxon>Alveolata</taxon>
        <taxon>Colpodellida</taxon>
        <taxon>Vitrellaceae</taxon>
        <taxon>Vitrella</taxon>
    </lineage>
</organism>
<feature type="compositionally biased region" description="Basic and acidic residues" evidence="11">
    <location>
        <begin position="174"/>
        <end position="190"/>
    </location>
</feature>
<feature type="region of interest" description="Disordered" evidence="11">
    <location>
        <begin position="631"/>
        <end position="657"/>
    </location>
</feature>
<dbReference type="AlphaFoldDB" id="A0A0G4EK37"/>
<keyword evidence="7" id="KW-1015">Disulfide bond</keyword>
<dbReference type="PROSITE" id="PS01187">
    <property type="entry name" value="EGF_CA"/>
    <property type="match status" value="1"/>
</dbReference>
<feature type="region of interest" description="Disordered" evidence="11">
    <location>
        <begin position="162"/>
        <end position="200"/>
    </location>
</feature>
<dbReference type="PhylomeDB" id="A0A0G4EK37"/>
<dbReference type="InterPro" id="IPR000209">
    <property type="entry name" value="Peptidase_S8/S53_dom"/>
</dbReference>
<dbReference type="InterPro" id="IPR022398">
    <property type="entry name" value="Peptidase_S8_His-AS"/>
</dbReference>
<dbReference type="PANTHER" id="PTHR43399">
    <property type="entry name" value="SUBTILISIN-RELATED"/>
    <property type="match status" value="1"/>
</dbReference>
<dbReference type="VEuPathDB" id="CryptoDB:Vbra_12083"/>
<evidence type="ECO:0000256" key="10">
    <source>
        <dbReference type="PROSITE-ProRule" id="PRU01240"/>
    </source>
</evidence>
<keyword evidence="6" id="KW-0865">Zymogen</keyword>
<feature type="active site" description="Charge relay system" evidence="10">
    <location>
        <position position="228"/>
    </location>
</feature>
<feature type="domain" description="EGF-like" evidence="13">
    <location>
        <begin position="612"/>
        <end position="627"/>
    </location>
</feature>
<feature type="active site" description="Charge relay system" evidence="10">
    <location>
        <position position="445"/>
    </location>
</feature>
<dbReference type="OrthoDB" id="531541at2759"/>
<dbReference type="SMART" id="SM00181">
    <property type="entry name" value="EGF"/>
    <property type="match status" value="2"/>
</dbReference>
<dbReference type="InterPro" id="IPR023827">
    <property type="entry name" value="Peptidase_S8_Asp-AS"/>
</dbReference>
<evidence type="ECO:0000256" key="11">
    <source>
        <dbReference type="SAM" id="MobiDB-lite"/>
    </source>
</evidence>
<dbReference type="CDD" id="cd07473">
    <property type="entry name" value="Peptidases_S8_Subtilisin_like"/>
    <property type="match status" value="1"/>
</dbReference>